<evidence type="ECO:0000313" key="3">
    <source>
        <dbReference type="EMBL" id="MFB9690631.1"/>
    </source>
</evidence>
<evidence type="ECO:0000256" key="1">
    <source>
        <dbReference type="SAM" id="MobiDB-lite"/>
    </source>
</evidence>
<keyword evidence="2" id="KW-0812">Transmembrane</keyword>
<feature type="region of interest" description="Disordered" evidence="1">
    <location>
        <begin position="82"/>
        <end position="106"/>
    </location>
</feature>
<reference evidence="3 4" key="1">
    <citation type="submission" date="2024-09" db="EMBL/GenBank/DDBJ databases">
        <authorList>
            <person name="Sun Q."/>
            <person name="Mori K."/>
        </authorList>
    </citation>
    <scope>NUCLEOTIDE SEQUENCE [LARGE SCALE GENOMIC DNA]</scope>
    <source>
        <strain evidence="3 4">JCM 13852</strain>
    </source>
</reference>
<protein>
    <recommendedName>
        <fullName evidence="5">CU044_5270 family protein</fullName>
    </recommendedName>
</protein>
<evidence type="ECO:0008006" key="5">
    <source>
        <dbReference type="Google" id="ProtNLM"/>
    </source>
</evidence>
<keyword evidence="4" id="KW-1185">Reference proteome</keyword>
<comment type="caution">
    <text evidence="3">The sequence shown here is derived from an EMBL/GenBank/DDBJ whole genome shotgun (WGS) entry which is preliminary data.</text>
</comment>
<dbReference type="RefSeq" id="WP_378206355.1">
    <property type="nucleotide sequence ID" value="NZ_JBHMBK010000056.1"/>
</dbReference>
<gene>
    <name evidence="3" type="ORF">ACFFTO_41225</name>
</gene>
<sequence>MREDNVRKIWSEAELNAALADLNSDVGEDDGLAFARTSLLAAAGGEEAPPAEPRRTGAWRWLAVAAAVVTLVGGLGVATAVWTPDPAPEMSRPAASTDPDRPLAPGEFHYTEIRDWTTQAGPGFADKVQRRIELWIPADPTGVWHRRTTLTAAGHWADGRTGEPLPGPVDEYGLGGVFPGHPDFAGMYKPGWVTPLVNWLSPDAAFVASLVPDRDQLGRRLRFDTVETSDPGGGLAHRPGQSLAMARSALGTGLLRPDVRFALLDALAGIPDIVVTPHSATPDGRTATVYFAPDIGQRLYVDPATARLLAADSSPTPVATSRIQLPKSSTPVTPSSVVVPNTTTTQLRPTPDRHNVPDVQYSYAITQTSG</sequence>
<accession>A0ABV5UJN7</accession>
<feature type="region of interest" description="Disordered" evidence="1">
    <location>
        <begin position="318"/>
        <end position="354"/>
    </location>
</feature>
<name>A0ABV5UJN7_9PSEU</name>
<evidence type="ECO:0000313" key="4">
    <source>
        <dbReference type="Proteomes" id="UP001589535"/>
    </source>
</evidence>
<proteinExistence type="predicted"/>
<organism evidence="3 4">
    <name type="scientific">Amycolatopsis plumensis</name>
    <dbReference type="NCBI Taxonomy" id="236508"/>
    <lineage>
        <taxon>Bacteria</taxon>
        <taxon>Bacillati</taxon>
        <taxon>Actinomycetota</taxon>
        <taxon>Actinomycetes</taxon>
        <taxon>Pseudonocardiales</taxon>
        <taxon>Pseudonocardiaceae</taxon>
        <taxon>Amycolatopsis</taxon>
    </lineage>
</organism>
<evidence type="ECO:0000256" key="2">
    <source>
        <dbReference type="SAM" id="Phobius"/>
    </source>
</evidence>
<feature type="compositionally biased region" description="Low complexity" evidence="1">
    <location>
        <begin position="326"/>
        <end position="345"/>
    </location>
</feature>
<dbReference type="EMBL" id="JBHMBK010000056">
    <property type="protein sequence ID" value="MFB9690631.1"/>
    <property type="molecule type" value="Genomic_DNA"/>
</dbReference>
<feature type="transmembrane region" description="Helical" evidence="2">
    <location>
        <begin position="61"/>
        <end position="82"/>
    </location>
</feature>
<keyword evidence="2" id="KW-1133">Transmembrane helix</keyword>
<keyword evidence="2" id="KW-0472">Membrane</keyword>
<dbReference type="Proteomes" id="UP001589535">
    <property type="component" value="Unassembled WGS sequence"/>
</dbReference>